<dbReference type="GO" id="GO:0005886">
    <property type="term" value="C:plasma membrane"/>
    <property type="evidence" value="ECO:0007669"/>
    <property type="project" value="UniProtKB-SubCell"/>
</dbReference>
<dbReference type="EMBL" id="CP035758">
    <property type="protein sequence ID" value="QBD74897.1"/>
    <property type="molecule type" value="Genomic_DNA"/>
</dbReference>
<protein>
    <submittedName>
        <fullName evidence="7">LysE family translocator</fullName>
    </submittedName>
</protein>
<keyword evidence="2" id="KW-1003">Cell membrane</keyword>
<feature type="transmembrane region" description="Helical" evidence="6">
    <location>
        <begin position="193"/>
        <end position="212"/>
    </location>
</feature>
<feature type="transmembrane region" description="Helical" evidence="6">
    <location>
        <begin position="6"/>
        <end position="32"/>
    </location>
</feature>
<dbReference type="InterPro" id="IPR001123">
    <property type="entry name" value="LeuE-type"/>
</dbReference>
<feature type="transmembrane region" description="Helical" evidence="6">
    <location>
        <begin position="44"/>
        <end position="68"/>
    </location>
</feature>
<evidence type="ECO:0000313" key="7">
    <source>
        <dbReference type="EMBL" id="QBD74897.1"/>
    </source>
</evidence>
<organism evidence="7 8">
    <name type="scientific">Ktedonosporobacter rubrisoli</name>
    <dbReference type="NCBI Taxonomy" id="2509675"/>
    <lineage>
        <taxon>Bacteria</taxon>
        <taxon>Bacillati</taxon>
        <taxon>Chloroflexota</taxon>
        <taxon>Ktedonobacteria</taxon>
        <taxon>Ktedonobacterales</taxon>
        <taxon>Ktedonosporobacteraceae</taxon>
        <taxon>Ktedonosporobacter</taxon>
    </lineage>
</organism>
<dbReference type="PANTHER" id="PTHR30086:SF20">
    <property type="entry name" value="ARGININE EXPORTER PROTEIN ARGO-RELATED"/>
    <property type="match status" value="1"/>
</dbReference>
<evidence type="ECO:0000256" key="2">
    <source>
        <dbReference type="ARBA" id="ARBA00022475"/>
    </source>
</evidence>
<gene>
    <name evidence="7" type="ORF">EPA93_02365</name>
</gene>
<feature type="transmembrane region" description="Helical" evidence="6">
    <location>
        <begin position="116"/>
        <end position="140"/>
    </location>
</feature>
<evidence type="ECO:0000256" key="5">
    <source>
        <dbReference type="ARBA" id="ARBA00023136"/>
    </source>
</evidence>
<comment type="subcellular location">
    <subcellularLocation>
        <location evidence="1">Cell membrane</location>
        <topology evidence="1">Multi-pass membrane protein</topology>
    </subcellularLocation>
</comment>
<evidence type="ECO:0000256" key="6">
    <source>
        <dbReference type="SAM" id="Phobius"/>
    </source>
</evidence>
<name>A0A4P6JIJ3_KTERU</name>
<reference evidence="7 8" key="1">
    <citation type="submission" date="2019-01" db="EMBL/GenBank/DDBJ databases">
        <title>Ktedonosporobacter rubrisoli SCAWS-G2.</title>
        <authorList>
            <person name="Huang Y."/>
            <person name="Yan B."/>
        </authorList>
    </citation>
    <scope>NUCLEOTIDE SEQUENCE [LARGE SCALE GENOMIC DNA]</scope>
    <source>
        <strain evidence="7 8">SCAWS-G2</strain>
    </source>
</reference>
<dbReference type="OrthoDB" id="9784202at2"/>
<keyword evidence="5 6" id="KW-0472">Membrane</keyword>
<keyword evidence="8" id="KW-1185">Reference proteome</keyword>
<dbReference type="RefSeq" id="WP_129885496.1">
    <property type="nucleotide sequence ID" value="NZ_CP035758.1"/>
</dbReference>
<evidence type="ECO:0000313" key="8">
    <source>
        <dbReference type="Proteomes" id="UP000290365"/>
    </source>
</evidence>
<dbReference type="Proteomes" id="UP000290365">
    <property type="component" value="Chromosome"/>
</dbReference>
<dbReference type="GO" id="GO:0015171">
    <property type="term" value="F:amino acid transmembrane transporter activity"/>
    <property type="evidence" value="ECO:0007669"/>
    <property type="project" value="TreeGrafter"/>
</dbReference>
<evidence type="ECO:0000256" key="4">
    <source>
        <dbReference type="ARBA" id="ARBA00022989"/>
    </source>
</evidence>
<dbReference type="Pfam" id="PF01810">
    <property type="entry name" value="LysE"/>
    <property type="match status" value="1"/>
</dbReference>
<sequence length="216" mass="23292">MHALPTVTTILAFLAAGLGLVLIPGPNMLYIITRSLAQGRRAGLTSALGVETATLVHIMVAALGISALLLSSTLAFSLVKYGGAIYLVLLGLHTIFMHKQEQTEIRLSESSFLRVFLQGMLVNVLNPKTALFFFAFFPQFLDRTSGNISGQVFFLGALFFLLALCCDCLYALLAGTAGKWVKGNRHMQRLTPIVAGGIYVLLGFLTILLSLGNSRI</sequence>
<dbReference type="PIRSF" id="PIRSF006324">
    <property type="entry name" value="LeuE"/>
    <property type="match status" value="1"/>
</dbReference>
<feature type="transmembrane region" description="Helical" evidence="6">
    <location>
        <begin position="152"/>
        <end position="173"/>
    </location>
</feature>
<proteinExistence type="predicted"/>
<evidence type="ECO:0000256" key="3">
    <source>
        <dbReference type="ARBA" id="ARBA00022692"/>
    </source>
</evidence>
<keyword evidence="3 6" id="KW-0812">Transmembrane</keyword>
<dbReference type="AlphaFoldDB" id="A0A4P6JIJ3"/>
<dbReference type="PANTHER" id="PTHR30086">
    <property type="entry name" value="ARGININE EXPORTER PROTEIN ARGO"/>
    <property type="match status" value="1"/>
</dbReference>
<accession>A0A4P6JIJ3</accession>
<evidence type="ECO:0000256" key="1">
    <source>
        <dbReference type="ARBA" id="ARBA00004651"/>
    </source>
</evidence>
<dbReference type="KEGG" id="kbs:EPA93_02365"/>
<keyword evidence="4 6" id="KW-1133">Transmembrane helix</keyword>
<feature type="transmembrane region" description="Helical" evidence="6">
    <location>
        <begin position="74"/>
        <end position="96"/>
    </location>
</feature>